<feature type="signal peptide" evidence="1">
    <location>
        <begin position="1"/>
        <end position="21"/>
    </location>
</feature>
<dbReference type="AlphaFoldDB" id="A0A255ZLY1"/>
<organism evidence="2 3">
    <name type="scientific">Flavobacterium aurantiibacter</name>
    <dbReference type="NCBI Taxonomy" id="2023067"/>
    <lineage>
        <taxon>Bacteria</taxon>
        <taxon>Pseudomonadati</taxon>
        <taxon>Bacteroidota</taxon>
        <taxon>Flavobacteriia</taxon>
        <taxon>Flavobacteriales</taxon>
        <taxon>Flavobacteriaceae</taxon>
        <taxon>Flavobacterium</taxon>
    </lineage>
</organism>
<keyword evidence="3" id="KW-1185">Reference proteome</keyword>
<keyword evidence="1" id="KW-0732">Signal</keyword>
<sequence length="287" mass="33347">MRKVSLVLIFLFFSVAVKVKAQSNNQNTWTYTYLKAANGQKENLKIFLKKNWFAMDSIAVRQGLFNDYELIENISKDDSLTWDFIVAVEYFTTGTYTDIAEKWQAISKAHQTININGLSFKDLGKIVKSETVQNKSDIKYSAPCIGEQFEILRPFLGDWEEYIVEDGKEQLFGRLIISLSTEGCSLNKKFLLYNRSGSYLTSGYYDPAEKAWIETFMFRNGNYTKYKWVVEGKDVVMVRIASSSKSDYLNRNRWTNITPDSFDILEERSYDLGKTWKVFSTTKLKRK</sequence>
<accession>A0A255ZLY1</accession>
<dbReference type="OrthoDB" id="1121396at2"/>
<proteinExistence type="predicted"/>
<comment type="caution">
    <text evidence="2">The sequence shown here is derived from an EMBL/GenBank/DDBJ whole genome shotgun (WGS) entry which is preliminary data.</text>
</comment>
<dbReference type="RefSeq" id="WP_094486991.1">
    <property type="nucleotide sequence ID" value="NZ_NOXX01000213.1"/>
</dbReference>
<name>A0A255ZLY1_9FLAO</name>
<evidence type="ECO:0000313" key="3">
    <source>
        <dbReference type="Proteomes" id="UP000216035"/>
    </source>
</evidence>
<evidence type="ECO:0000313" key="2">
    <source>
        <dbReference type="EMBL" id="OYQ42518.1"/>
    </source>
</evidence>
<dbReference type="Proteomes" id="UP000216035">
    <property type="component" value="Unassembled WGS sequence"/>
</dbReference>
<evidence type="ECO:0000256" key="1">
    <source>
        <dbReference type="SAM" id="SignalP"/>
    </source>
</evidence>
<dbReference type="EMBL" id="NOXX01000213">
    <property type="protein sequence ID" value="OYQ42518.1"/>
    <property type="molecule type" value="Genomic_DNA"/>
</dbReference>
<gene>
    <name evidence="2" type="ORF">CHX27_11870</name>
</gene>
<protein>
    <submittedName>
        <fullName evidence="2">Uncharacterized protein</fullName>
    </submittedName>
</protein>
<reference evidence="2 3" key="1">
    <citation type="submission" date="2017-07" db="EMBL/GenBank/DDBJ databases">
        <title>Flavobacterium cyanobacteriorum sp. nov., isolated from cyanobacterial aggregates in a eutrophic lake.</title>
        <authorList>
            <person name="Cai H."/>
        </authorList>
    </citation>
    <scope>NUCLEOTIDE SEQUENCE [LARGE SCALE GENOMIC DNA]</scope>
    <source>
        <strain evidence="2 3">TH167</strain>
    </source>
</reference>
<feature type="chain" id="PRO_5012355266" evidence="1">
    <location>
        <begin position="22"/>
        <end position="287"/>
    </location>
</feature>